<accession>A0A1M6R3C8</accession>
<evidence type="ECO:0000256" key="1">
    <source>
        <dbReference type="SAM" id="Phobius"/>
    </source>
</evidence>
<dbReference type="STRING" id="1121322.SAMN02745136_02135"/>
<feature type="transmembrane region" description="Helical" evidence="1">
    <location>
        <begin position="132"/>
        <end position="152"/>
    </location>
</feature>
<feature type="transmembrane region" description="Helical" evidence="1">
    <location>
        <begin position="84"/>
        <end position="103"/>
    </location>
</feature>
<gene>
    <name evidence="2" type="ORF">SAMN02745136_02135</name>
</gene>
<evidence type="ECO:0000313" key="3">
    <source>
        <dbReference type="Proteomes" id="UP000184386"/>
    </source>
</evidence>
<name>A0A1M6R3C8_9FIRM</name>
<keyword evidence="3" id="KW-1185">Reference proteome</keyword>
<feature type="transmembrane region" description="Helical" evidence="1">
    <location>
        <begin position="20"/>
        <end position="40"/>
    </location>
</feature>
<dbReference type="RefSeq" id="WP_073275617.1">
    <property type="nucleotide sequence ID" value="NZ_FRAC01000010.1"/>
</dbReference>
<dbReference type="AlphaFoldDB" id="A0A1M6R3C8"/>
<evidence type="ECO:0000313" key="2">
    <source>
        <dbReference type="EMBL" id="SHK26926.1"/>
    </source>
</evidence>
<dbReference type="PIRSF" id="PIRSF034455">
    <property type="entry name" value="UCP034455"/>
    <property type="match status" value="1"/>
</dbReference>
<organism evidence="2 3">
    <name type="scientific">Anaerocolumna jejuensis DSM 15929</name>
    <dbReference type="NCBI Taxonomy" id="1121322"/>
    <lineage>
        <taxon>Bacteria</taxon>
        <taxon>Bacillati</taxon>
        <taxon>Bacillota</taxon>
        <taxon>Clostridia</taxon>
        <taxon>Lachnospirales</taxon>
        <taxon>Lachnospiraceae</taxon>
        <taxon>Anaerocolumna</taxon>
    </lineage>
</organism>
<feature type="transmembrane region" description="Helical" evidence="1">
    <location>
        <begin position="108"/>
        <end position="126"/>
    </location>
</feature>
<sequence>MKDTAYTKNDIVHVSFEIGLFLKGIYGFLEILGGVLLLFLNPHRLNLLTHFLTKHELSEDPRDIVATYLISLSSSFSISTQHFAVFYLISHGVIKCFLIFLLWRRKLFAYPLTIISLLLFIAYQIYRYTLTRSGFLIFLTLFDIIMIVLTFLEYKRINSASNAQ</sequence>
<reference evidence="2 3" key="1">
    <citation type="submission" date="2016-11" db="EMBL/GenBank/DDBJ databases">
        <authorList>
            <person name="Jaros S."/>
            <person name="Januszkiewicz K."/>
            <person name="Wedrychowicz H."/>
        </authorList>
    </citation>
    <scope>NUCLEOTIDE SEQUENCE [LARGE SCALE GENOMIC DNA]</scope>
    <source>
        <strain evidence="2 3">DSM 15929</strain>
    </source>
</reference>
<keyword evidence="1" id="KW-1133">Transmembrane helix</keyword>
<keyword evidence="1" id="KW-0812">Transmembrane</keyword>
<dbReference type="InterPro" id="IPR014591">
    <property type="entry name" value="UCP034455"/>
</dbReference>
<protein>
    <submittedName>
        <fullName evidence="2">Uncharacterized membrane protein</fullName>
    </submittedName>
</protein>
<dbReference type="Pfam" id="PF09900">
    <property type="entry name" value="DUF2127"/>
    <property type="match status" value="1"/>
</dbReference>
<dbReference type="OrthoDB" id="8393979at2"/>
<keyword evidence="1" id="KW-0472">Membrane</keyword>
<proteinExistence type="predicted"/>
<dbReference type="EMBL" id="FRAC01000010">
    <property type="protein sequence ID" value="SHK26926.1"/>
    <property type="molecule type" value="Genomic_DNA"/>
</dbReference>
<dbReference type="Proteomes" id="UP000184386">
    <property type="component" value="Unassembled WGS sequence"/>
</dbReference>
<dbReference type="InterPro" id="IPR021125">
    <property type="entry name" value="DUF2127"/>
</dbReference>